<evidence type="ECO:0008006" key="3">
    <source>
        <dbReference type="Google" id="ProtNLM"/>
    </source>
</evidence>
<dbReference type="AlphaFoldDB" id="R9PQ21"/>
<dbReference type="STRING" id="1331007.AALB_3448"/>
<keyword evidence="2" id="KW-1185">Reference proteome</keyword>
<comment type="caution">
    <text evidence="1">The sequence shown here is derived from an EMBL/GenBank/DDBJ whole genome shotgun (WGS) entry which is preliminary data.</text>
</comment>
<dbReference type="EMBL" id="BARX01000026">
    <property type="protein sequence ID" value="GAD03368.1"/>
    <property type="molecule type" value="Genomic_DNA"/>
</dbReference>
<dbReference type="SUPFAM" id="SSF54197">
    <property type="entry name" value="HIT-like"/>
    <property type="match status" value="1"/>
</dbReference>
<protein>
    <recommendedName>
        <fullName evidence="3">Galactose-1-phosphate uridylyltransferase</fullName>
    </recommendedName>
</protein>
<dbReference type="InterPro" id="IPR053177">
    <property type="entry name" value="ADP-glucose_phosphorylase"/>
</dbReference>
<dbReference type="OrthoDB" id="6395873at2"/>
<name>R9PQ21_AGAAL</name>
<accession>R9PQ21</accession>
<sequence length="382" mass="43565">MSKQLPLALAKSLALSEDLDQLQFHHLLENISQDPQLKQFAPDGVCQIDPRNGNLVIYNSARAKRVHTTAQPTAVKEDEHCPICEGKSADILDITEHSEGFTFINKNLYPIFHPIEDIPLENADYFLHQDPEHQGRASYGFHLLQWTSSLHDKDWHNLPFSDALISFQRLANLEKNLLCQPTDFMARSETKVNQDVVSGYVSIIKNFGATAGASLVHGHQQIAYSNILPQHFFNNLRFRKRHNKSFSRYMLEENPSELLVKDYGELQLIVPYFMKRPLDMLLIVKDSDKRYLHQLNSIEQQQLVEGMQQAIQAILHLMEQMGIPPAYNMIINNGPGCGLYLEFLPKTQMMGGYEQIGLFVCQANAADSAELLRQHICLPKDK</sequence>
<proteinExistence type="predicted"/>
<dbReference type="RefSeq" id="WP_016403135.1">
    <property type="nucleotide sequence ID" value="NZ_BARX01000026.1"/>
</dbReference>
<dbReference type="Proteomes" id="UP000014461">
    <property type="component" value="Unassembled WGS sequence"/>
</dbReference>
<dbReference type="PANTHER" id="PTHR42763">
    <property type="entry name" value="ADP-GLUCOSE PHOSPHORYLASE"/>
    <property type="match status" value="1"/>
</dbReference>
<dbReference type="Gene3D" id="3.30.428.10">
    <property type="entry name" value="HIT-like"/>
    <property type="match status" value="2"/>
</dbReference>
<reference evidence="1" key="1">
    <citation type="journal article" date="2013" name="Genome Announc.">
        <title>Draft Genome Sequence of Agarivorans albus Strain MKT 106T, an Agarolytic Marine Bacterium.</title>
        <authorList>
            <person name="Yasuike M."/>
            <person name="Nakamura Y."/>
            <person name="Kai W."/>
            <person name="Fujiwara A."/>
            <person name="Fukui Y."/>
            <person name="Satomi M."/>
            <person name="Sano M."/>
        </authorList>
    </citation>
    <scope>NUCLEOTIDE SEQUENCE [LARGE SCALE GENOMIC DNA]</scope>
</reference>
<evidence type="ECO:0000313" key="1">
    <source>
        <dbReference type="EMBL" id="GAD03368.1"/>
    </source>
</evidence>
<dbReference type="InterPro" id="IPR036265">
    <property type="entry name" value="HIT-like_sf"/>
</dbReference>
<organism evidence="1 2">
    <name type="scientific">Agarivorans albus MKT 106</name>
    <dbReference type="NCBI Taxonomy" id="1331007"/>
    <lineage>
        <taxon>Bacteria</taxon>
        <taxon>Pseudomonadati</taxon>
        <taxon>Pseudomonadota</taxon>
        <taxon>Gammaproteobacteria</taxon>
        <taxon>Alteromonadales</taxon>
        <taxon>Alteromonadaceae</taxon>
        <taxon>Agarivorans</taxon>
    </lineage>
</organism>
<evidence type="ECO:0000313" key="2">
    <source>
        <dbReference type="Proteomes" id="UP000014461"/>
    </source>
</evidence>
<dbReference type="PANTHER" id="PTHR42763:SF2">
    <property type="entry name" value="ADP-GLUCOSE PHOSPHORYLASE"/>
    <property type="match status" value="1"/>
</dbReference>
<gene>
    <name evidence="1" type="ORF">AALB_3448</name>
</gene>